<keyword evidence="1" id="KW-0732">Signal</keyword>
<evidence type="ECO:0000256" key="1">
    <source>
        <dbReference type="SAM" id="SignalP"/>
    </source>
</evidence>
<gene>
    <name evidence="2" type="ORF">HNQ60_004930</name>
</gene>
<dbReference type="EMBL" id="JACHHZ010000006">
    <property type="protein sequence ID" value="MBB6096039.1"/>
    <property type="molecule type" value="Genomic_DNA"/>
</dbReference>
<dbReference type="Proteomes" id="UP000588068">
    <property type="component" value="Unassembled WGS sequence"/>
</dbReference>
<evidence type="ECO:0000313" key="2">
    <source>
        <dbReference type="EMBL" id="MBB6096039.1"/>
    </source>
</evidence>
<dbReference type="AlphaFoldDB" id="A0A841HUV7"/>
<protein>
    <submittedName>
        <fullName evidence="2">Uncharacterized protein</fullName>
    </submittedName>
</protein>
<name>A0A841HUV7_9GAMM</name>
<comment type="caution">
    <text evidence="2">The sequence shown here is derived from an EMBL/GenBank/DDBJ whole genome shotgun (WGS) entry which is preliminary data.</text>
</comment>
<dbReference type="RefSeq" id="WP_184335417.1">
    <property type="nucleotide sequence ID" value="NZ_JACHHZ010000006.1"/>
</dbReference>
<organism evidence="2 3">
    <name type="scientific">Povalibacter uvarum</name>
    <dbReference type="NCBI Taxonomy" id="732238"/>
    <lineage>
        <taxon>Bacteria</taxon>
        <taxon>Pseudomonadati</taxon>
        <taxon>Pseudomonadota</taxon>
        <taxon>Gammaproteobacteria</taxon>
        <taxon>Steroidobacterales</taxon>
        <taxon>Steroidobacteraceae</taxon>
        <taxon>Povalibacter</taxon>
    </lineage>
</organism>
<proteinExistence type="predicted"/>
<evidence type="ECO:0000313" key="3">
    <source>
        <dbReference type="Proteomes" id="UP000588068"/>
    </source>
</evidence>
<feature type="signal peptide" evidence="1">
    <location>
        <begin position="1"/>
        <end position="26"/>
    </location>
</feature>
<reference evidence="2 3" key="1">
    <citation type="submission" date="2020-08" db="EMBL/GenBank/DDBJ databases">
        <title>Genomic Encyclopedia of Type Strains, Phase IV (KMG-IV): sequencing the most valuable type-strain genomes for metagenomic binning, comparative biology and taxonomic classification.</title>
        <authorList>
            <person name="Goeker M."/>
        </authorList>
    </citation>
    <scope>NUCLEOTIDE SEQUENCE [LARGE SCALE GENOMIC DNA]</scope>
    <source>
        <strain evidence="2 3">DSM 26723</strain>
    </source>
</reference>
<accession>A0A841HUV7</accession>
<feature type="chain" id="PRO_5032465794" evidence="1">
    <location>
        <begin position="27"/>
        <end position="340"/>
    </location>
</feature>
<keyword evidence="3" id="KW-1185">Reference proteome</keyword>
<dbReference type="Pfam" id="PF19649">
    <property type="entry name" value="DUF6152"/>
    <property type="match status" value="1"/>
</dbReference>
<sequence>MARCIVRHSLIIVVSAMCIASAKAHHAPTEYDFQQVVEMEGTLVEVSWRNPHVRIRMRTGTDATGQPVIVDIEGSALSVMRRTNATAQGLHVGDKVRVAGHPSRRGPGRLLGLNLLQADGRELLFEPGGVPRWTTAPLGSETNWFDQRNLESSRSGIFRVWSSRFDEFLAWNPEQPPLTDAARRKAAAWDPVNDSVTQGCSPVGMPTIMDNPYPFEFVRQAGTILLKMEIYDAVRVIHTGDTRRESLQKGLLGRSIGHWEGDTLVVATDGITWAHFDHQGTPLSPATSIVERFTPAADGSRLQYTMIVTDPVNFTRPMELTKSWMARANESVKPYECLER</sequence>
<dbReference type="InterPro" id="IPR046150">
    <property type="entry name" value="DUF6152"/>
</dbReference>